<gene>
    <name evidence="2" type="primary">hsaD</name>
    <name evidence="2" type="ORF">GCM10011534_31960</name>
</gene>
<comment type="caution">
    <text evidence="2">The sequence shown here is derived from an EMBL/GenBank/DDBJ whole genome shotgun (WGS) entry which is preliminary data.</text>
</comment>
<organism evidence="2 3">
    <name type="scientific">Pseudooceanicola nanhaiensis</name>
    <dbReference type="NCBI Taxonomy" id="375761"/>
    <lineage>
        <taxon>Bacteria</taxon>
        <taxon>Pseudomonadati</taxon>
        <taxon>Pseudomonadota</taxon>
        <taxon>Alphaproteobacteria</taxon>
        <taxon>Rhodobacterales</taxon>
        <taxon>Paracoccaceae</taxon>
        <taxon>Pseudooceanicola</taxon>
    </lineage>
</organism>
<dbReference type="InterPro" id="IPR029058">
    <property type="entry name" value="AB_hydrolase_fold"/>
</dbReference>
<dbReference type="Gene3D" id="3.40.50.1820">
    <property type="entry name" value="alpha/beta hydrolase"/>
    <property type="match status" value="1"/>
</dbReference>
<protein>
    <submittedName>
        <fullName evidence="2">4,5:9,10-diseco-3-hydroxy-5,9, 17-trioxoandrosta-1(10),2-diene-4-oate hydrolase</fullName>
    </submittedName>
</protein>
<dbReference type="GO" id="GO:0016787">
    <property type="term" value="F:hydrolase activity"/>
    <property type="evidence" value="ECO:0007669"/>
    <property type="project" value="UniProtKB-KW"/>
</dbReference>
<evidence type="ECO:0000313" key="3">
    <source>
        <dbReference type="Proteomes" id="UP000649829"/>
    </source>
</evidence>
<keyword evidence="2" id="KW-0378">Hydrolase</keyword>
<dbReference type="SUPFAM" id="SSF53474">
    <property type="entry name" value="alpha/beta-Hydrolases"/>
    <property type="match status" value="1"/>
</dbReference>
<dbReference type="InterPro" id="IPR000073">
    <property type="entry name" value="AB_hydrolase_1"/>
</dbReference>
<name>A0A917T3D6_9RHOB</name>
<sequence>MLMDDLDEPDIPVLPDWIHALEARAETPVTRAGGIELQWRIWGEGRPLVLLHGGHGSWQHWVRNIEPLSKHFRVMAVDLPAFGDSDSYETDDLHDYAGLVAEGLDTLAPGAPVRGAGFSFGSVIGSLMLKQVRAGVESWALLGSPILGGRTEVGARLRKWRGMPIPEHRAAAHAHNVGELMLTGPDSVTDEATAIQMAHAEKARGMFRGLFSKLDVPAELAGYEGELTVIYGDRDAIAGDHLDERRETIATLRPDAEFHVIPGAGHWVQYMAAERVNDILLRRFGA</sequence>
<reference evidence="2" key="1">
    <citation type="journal article" date="2014" name="Int. J. Syst. Evol. Microbiol.">
        <title>Complete genome sequence of Corynebacterium casei LMG S-19264T (=DSM 44701T), isolated from a smear-ripened cheese.</title>
        <authorList>
            <consortium name="US DOE Joint Genome Institute (JGI-PGF)"/>
            <person name="Walter F."/>
            <person name="Albersmeier A."/>
            <person name="Kalinowski J."/>
            <person name="Ruckert C."/>
        </authorList>
    </citation>
    <scope>NUCLEOTIDE SEQUENCE</scope>
    <source>
        <strain evidence="2">CGMCC 1.6293</strain>
    </source>
</reference>
<accession>A0A917T3D6</accession>
<dbReference type="RefSeq" id="WP_051630606.1">
    <property type="nucleotide sequence ID" value="NZ_BMLF01000002.1"/>
</dbReference>
<proteinExistence type="predicted"/>
<dbReference type="PANTHER" id="PTHR46438">
    <property type="entry name" value="ALPHA/BETA-HYDROLASES SUPERFAMILY PROTEIN"/>
    <property type="match status" value="1"/>
</dbReference>
<keyword evidence="3" id="KW-1185">Reference proteome</keyword>
<evidence type="ECO:0000259" key="1">
    <source>
        <dbReference type="Pfam" id="PF12697"/>
    </source>
</evidence>
<dbReference type="EMBL" id="BMLF01000002">
    <property type="protein sequence ID" value="GGM07598.1"/>
    <property type="molecule type" value="Genomic_DNA"/>
</dbReference>
<reference evidence="2" key="2">
    <citation type="submission" date="2020-09" db="EMBL/GenBank/DDBJ databases">
        <authorList>
            <person name="Sun Q."/>
            <person name="Zhou Y."/>
        </authorList>
    </citation>
    <scope>NUCLEOTIDE SEQUENCE</scope>
    <source>
        <strain evidence="2">CGMCC 1.6293</strain>
    </source>
</reference>
<dbReference type="AlphaFoldDB" id="A0A917T3D6"/>
<dbReference type="PANTHER" id="PTHR46438:SF11">
    <property type="entry name" value="LIPASE-RELATED"/>
    <property type="match status" value="1"/>
</dbReference>
<dbReference type="Pfam" id="PF12697">
    <property type="entry name" value="Abhydrolase_6"/>
    <property type="match status" value="1"/>
</dbReference>
<feature type="domain" description="AB hydrolase-1" evidence="1">
    <location>
        <begin position="48"/>
        <end position="278"/>
    </location>
</feature>
<dbReference type="Proteomes" id="UP000649829">
    <property type="component" value="Unassembled WGS sequence"/>
</dbReference>
<evidence type="ECO:0000313" key="2">
    <source>
        <dbReference type="EMBL" id="GGM07598.1"/>
    </source>
</evidence>